<feature type="transmembrane region" description="Helical" evidence="1">
    <location>
        <begin position="7"/>
        <end position="31"/>
    </location>
</feature>
<name>A0A7X9SK03_CLOBE</name>
<gene>
    <name evidence="2" type="ORF">HF849_01105</name>
</gene>
<organism evidence="2 3">
    <name type="scientific">Clostridium beijerinckii</name>
    <name type="common">Clostridium MP</name>
    <dbReference type="NCBI Taxonomy" id="1520"/>
    <lineage>
        <taxon>Bacteria</taxon>
        <taxon>Bacillati</taxon>
        <taxon>Bacillota</taxon>
        <taxon>Clostridia</taxon>
        <taxon>Eubacteriales</taxon>
        <taxon>Clostridiaceae</taxon>
        <taxon>Clostridium</taxon>
    </lineage>
</organism>
<dbReference type="RefSeq" id="WP_168980846.1">
    <property type="nucleotide sequence ID" value="NZ_JABAGD010000001.1"/>
</dbReference>
<dbReference type="Proteomes" id="UP000587880">
    <property type="component" value="Unassembled WGS sequence"/>
</dbReference>
<evidence type="ECO:0000313" key="2">
    <source>
        <dbReference type="EMBL" id="NMF03353.1"/>
    </source>
</evidence>
<accession>A0A7X9SK03</accession>
<comment type="caution">
    <text evidence="2">The sequence shown here is derived from an EMBL/GenBank/DDBJ whole genome shotgun (WGS) entry which is preliminary data.</text>
</comment>
<sequence length="818" mass="91288">MNKVKNGSALIVTLIVFMFLTTVSVAFLSMITTNYYGRVSESKRTENLYSSESGLDTTYNIIAKTVESASFYGNQKVEELKKAKNLSFNEYKALKDDDQRSLYALYADIQYWKYYNGNIEENEKTMSQEEIDEKIKKDNEDIDKLINKVFKNGFEEFIQNNLKTSIEQSQYVQFVKKDDGTFQQVNEVLDIGKAKIYFGKKFNNANVQENTQTSNENTKIYTGDNIQQDTNASDNNIPIQKGDSVKVDTTLKVESGYKDDGRIKYDNYPLEFNFYNEEDYSFPVTSEFKTDSSEGNVPKIGENLRIIQAEYSIRVPNYDEVAFKESTVNVTDDISDIVGLTIGGDMKVSNVNKLNVTGNIFVQGKDFEGTLDNSNRTFEKYTGGIILNNSSTIKKTINFNDNVFTRGTFNIKNNVDAAVKGDLYARNIYAGNGNNKSDNSTLTINKEAVIDNDLAVKATNTAININDFYGINDKTVEEGTKARKSSSIIINDYKTNDSDKSSVTISDKAYIMGVAHINTQDGYQTGESVAVKGNYKAYSVPDPSVSDEKFKYDEPLQVLDEGDVYKKATHFFKYWKDRISGQDSIDCGGVTLPSKTYSIGAIVYDNGDKVRNASPYDAGVEINIIGPKRLDFARNVYTISSNKGCTNQELKDLYDNVGNGAEKVSDLLNNISDYRLKSKENDGDGFAMFCSDPDKTIVIKGNNSTGASYDDDILIDARSNKDVKAVIVTKGKVIIDGDVNFRGDIIAGDSLEVLGNSQAAINIYYDKNLTEEIQNSNSSKFNSVFGNNFGGEALSNETLNIQSNSSSFLKTKLWKIIQ</sequence>
<evidence type="ECO:0000256" key="1">
    <source>
        <dbReference type="SAM" id="Phobius"/>
    </source>
</evidence>
<evidence type="ECO:0000313" key="3">
    <source>
        <dbReference type="Proteomes" id="UP000587880"/>
    </source>
</evidence>
<dbReference type="AlphaFoldDB" id="A0A7X9SK03"/>
<proteinExistence type="predicted"/>
<dbReference type="EMBL" id="JABAGD010000001">
    <property type="protein sequence ID" value="NMF03353.1"/>
    <property type="molecule type" value="Genomic_DNA"/>
</dbReference>
<reference evidence="2 3" key="1">
    <citation type="submission" date="2020-04" db="EMBL/GenBank/DDBJ databases">
        <authorList>
            <person name="Hitch T.C.A."/>
            <person name="Wylensek D."/>
            <person name="Clavel T."/>
        </authorList>
    </citation>
    <scope>NUCLEOTIDE SEQUENCE [LARGE SCALE GENOMIC DNA]</scope>
    <source>
        <strain evidence="2 3">WB01_NA02</strain>
    </source>
</reference>
<keyword evidence="1" id="KW-0472">Membrane</keyword>
<keyword evidence="1" id="KW-0812">Transmembrane</keyword>
<protein>
    <submittedName>
        <fullName evidence="2">Uncharacterized protein</fullName>
    </submittedName>
</protein>
<keyword evidence="1" id="KW-1133">Transmembrane helix</keyword>